<dbReference type="EMBL" id="JACJSI010000059">
    <property type="protein sequence ID" value="MBD2532447.1"/>
    <property type="molecule type" value="Genomic_DNA"/>
</dbReference>
<proteinExistence type="predicted"/>
<dbReference type="Proteomes" id="UP000623440">
    <property type="component" value="Unassembled WGS sequence"/>
</dbReference>
<dbReference type="RefSeq" id="WP_190943075.1">
    <property type="nucleotide sequence ID" value="NZ_JACJSI010000059.1"/>
</dbReference>
<organism evidence="1 2">
    <name type="scientific">Nostoc flagelliforme FACHB-838</name>
    <dbReference type="NCBI Taxonomy" id="2692904"/>
    <lineage>
        <taxon>Bacteria</taxon>
        <taxon>Bacillati</taxon>
        <taxon>Cyanobacteriota</taxon>
        <taxon>Cyanophyceae</taxon>
        <taxon>Nostocales</taxon>
        <taxon>Nostocaceae</taxon>
        <taxon>Nostoc</taxon>
    </lineage>
</organism>
<reference evidence="1 2" key="1">
    <citation type="journal article" date="2020" name="ISME J.">
        <title>Comparative genomics reveals insights into cyanobacterial evolution and habitat adaptation.</title>
        <authorList>
            <person name="Chen M.Y."/>
            <person name="Teng W.K."/>
            <person name="Zhao L."/>
            <person name="Hu C.X."/>
            <person name="Zhou Y.K."/>
            <person name="Han B.P."/>
            <person name="Song L.R."/>
            <person name="Shu W.S."/>
        </authorList>
    </citation>
    <scope>NUCLEOTIDE SEQUENCE [LARGE SCALE GENOMIC DNA]</scope>
    <source>
        <strain evidence="1 2">FACHB-838</strain>
    </source>
</reference>
<keyword evidence="2" id="KW-1185">Reference proteome</keyword>
<evidence type="ECO:0000313" key="2">
    <source>
        <dbReference type="Proteomes" id="UP000623440"/>
    </source>
</evidence>
<evidence type="ECO:0000313" key="1">
    <source>
        <dbReference type="EMBL" id="MBD2532447.1"/>
    </source>
</evidence>
<gene>
    <name evidence="1" type="ORF">H6G97_23830</name>
</gene>
<comment type="caution">
    <text evidence="1">The sequence shown here is derived from an EMBL/GenBank/DDBJ whole genome shotgun (WGS) entry which is preliminary data.</text>
</comment>
<evidence type="ECO:0008006" key="3">
    <source>
        <dbReference type="Google" id="ProtNLM"/>
    </source>
</evidence>
<sequence>MVVWGDRLLWQATRISGQVCKRSLICYIFSSKLLASCREAMTKRFSLLEELF</sequence>
<name>A0ABR8DSM7_9NOSO</name>
<accession>A0ABR8DSM7</accession>
<protein>
    <recommendedName>
        <fullName evidence="3">Transposase</fullName>
    </recommendedName>
</protein>